<keyword evidence="4" id="KW-1185">Reference proteome</keyword>
<feature type="transmembrane region" description="Helical" evidence="2">
    <location>
        <begin position="114"/>
        <end position="138"/>
    </location>
</feature>
<feature type="transmembrane region" description="Helical" evidence="2">
    <location>
        <begin position="77"/>
        <end position="102"/>
    </location>
</feature>
<proteinExistence type="predicted"/>
<feature type="compositionally biased region" description="Low complexity" evidence="1">
    <location>
        <begin position="203"/>
        <end position="215"/>
    </location>
</feature>
<dbReference type="InterPro" id="IPR049823">
    <property type="entry name" value="XrtH_assoc"/>
</dbReference>
<keyword evidence="2" id="KW-0812">Transmembrane</keyword>
<keyword evidence="2" id="KW-0472">Membrane</keyword>
<accession>A0A7W8G0T7</accession>
<comment type="caution">
    <text evidence="3">The sequence shown here is derived from an EMBL/GenBank/DDBJ whole genome shotgun (WGS) entry which is preliminary data.</text>
</comment>
<evidence type="ECO:0000313" key="3">
    <source>
        <dbReference type="EMBL" id="MBB5208689.1"/>
    </source>
</evidence>
<dbReference type="RefSeq" id="WP_183961242.1">
    <property type="nucleotide sequence ID" value="NZ_JACHHP010000004.1"/>
</dbReference>
<dbReference type="NCBIfam" id="NF041730">
    <property type="entry name" value="XrtH_assoc"/>
    <property type="match status" value="1"/>
</dbReference>
<sequence length="223" mass="24320">MTLSPLRRFILQAVLWLPLSFCLWAVFASPVIWPPAKIGNAVLTRQLPDTVTKVEQNKAQLEIETTLRTEPDPQGRVGVIVLQATPMIYAWCLPLFAGLVMATPLSGRRRVLQIAIAFPILWIVVSWGAVFDVLYLLQFKAGPLGAAALARNGWSEDAIALGYQFGYLILPAVTPVALWILQNQRFLETLVGWRREPDGAGDGPSADPAAPAVPAQDSGDRPA</sequence>
<evidence type="ECO:0000256" key="1">
    <source>
        <dbReference type="SAM" id="MobiDB-lite"/>
    </source>
</evidence>
<feature type="transmembrane region" description="Helical" evidence="2">
    <location>
        <begin position="158"/>
        <end position="181"/>
    </location>
</feature>
<protein>
    <submittedName>
        <fullName evidence="3">Uncharacterized protein</fullName>
    </submittedName>
</protein>
<keyword evidence="2" id="KW-1133">Transmembrane helix</keyword>
<gene>
    <name evidence="3" type="ORF">HNQ52_002239</name>
</gene>
<dbReference type="Proteomes" id="UP000521199">
    <property type="component" value="Unassembled WGS sequence"/>
</dbReference>
<dbReference type="AlphaFoldDB" id="A0A7W8G0T7"/>
<name>A0A7W8G0T7_9GAMM</name>
<evidence type="ECO:0000313" key="4">
    <source>
        <dbReference type="Proteomes" id="UP000521199"/>
    </source>
</evidence>
<feature type="region of interest" description="Disordered" evidence="1">
    <location>
        <begin position="197"/>
        <end position="223"/>
    </location>
</feature>
<reference evidence="3 4" key="1">
    <citation type="submission" date="2020-08" db="EMBL/GenBank/DDBJ databases">
        <title>Genomic Encyclopedia of Type Strains, Phase IV (KMG-IV): sequencing the most valuable type-strain genomes for metagenomic binning, comparative biology and taxonomic classification.</title>
        <authorList>
            <person name="Goeker M."/>
        </authorList>
    </citation>
    <scope>NUCLEOTIDE SEQUENCE [LARGE SCALE GENOMIC DNA]</scope>
    <source>
        <strain evidence="3 4">DSM 24163</strain>
    </source>
</reference>
<dbReference type="EMBL" id="JACHHP010000004">
    <property type="protein sequence ID" value="MBB5208689.1"/>
    <property type="molecule type" value="Genomic_DNA"/>
</dbReference>
<organism evidence="3 4">
    <name type="scientific">Chiayiivirga flava</name>
    <dbReference type="NCBI Taxonomy" id="659595"/>
    <lineage>
        <taxon>Bacteria</taxon>
        <taxon>Pseudomonadati</taxon>
        <taxon>Pseudomonadota</taxon>
        <taxon>Gammaproteobacteria</taxon>
        <taxon>Lysobacterales</taxon>
        <taxon>Lysobacteraceae</taxon>
        <taxon>Chiayiivirga</taxon>
    </lineage>
</organism>
<evidence type="ECO:0000256" key="2">
    <source>
        <dbReference type="SAM" id="Phobius"/>
    </source>
</evidence>